<dbReference type="EMBL" id="JAOPKD010000001">
    <property type="protein sequence ID" value="MCU4725515.1"/>
    <property type="molecule type" value="Genomic_DNA"/>
</dbReference>
<organism evidence="2 4">
    <name type="scientific">Halapricum hydrolyticum</name>
    <dbReference type="NCBI Taxonomy" id="2979991"/>
    <lineage>
        <taxon>Archaea</taxon>
        <taxon>Methanobacteriati</taxon>
        <taxon>Methanobacteriota</taxon>
        <taxon>Stenosarchaea group</taxon>
        <taxon>Halobacteria</taxon>
        <taxon>Halobacteriales</taxon>
        <taxon>Haloarculaceae</taxon>
        <taxon>Halapricum</taxon>
    </lineage>
</organism>
<evidence type="ECO:0000313" key="4">
    <source>
        <dbReference type="Proteomes" id="UP001209746"/>
    </source>
</evidence>
<accession>A0AAE3I8D3</accession>
<reference evidence="2" key="1">
    <citation type="submission" date="2023-02" db="EMBL/GenBank/DDBJ databases">
        <title>Enrichment on poylsaccharides allowed isolation of novel metabolic and taxonomic groups of Haloarchaea.</title>
        <authorList>
            <person name="Sorokin D.Y."/>
            <person name="Elcheninov A.G."/>
            <person name="Khizhniak T.V."/>
            <person name="Kolganova T.V."/>
            <person name="Kublanov I.V."/>
        </authorList>
    </citation>
    <scope>NUCLEOTIDE SEQUENCE</scope>
    <source>
        <strain evidence="1 3">HArc-curdl5-1</strain>
        <strain evidence="2">HArc-curdl7</strain>
    </source>
</reference>
<proteinExistence type="predicted"/>
<name>A0AAE3I8D3_9EURY</name>
<evidence type="ECO:0000313" key="2">
    <source>
        <dbReference type="EMBL" id="MCU4725515.1"/>
    </source>
</evidence>
<dbReference type="Proteomes" id="UP001209746">
    <property type="component" value="Unassembled WGS sequence"/>
</dbReference>
<dbReference type="Proteomes" id="UP001208186">
    <property type="component" value="Unassembled WGS sequence"/>
</dbReference>
<dbReference type="Gene3D" id="1.10.10.10">
    <property type="entry name" value="Winged helix-like DNA-binding domain superfamily/Winged helix DNA-binding domain"/>
    <property type="match status" value="1"/>
</dbReference>
<evidence type="ECO:0000313" key="1">
    <source>
        <dbReference type="EMBL" id="MCU4716880.1"/>
    </source>
</evidence>
<dbReference type="SUPFAM" id="SSF46785">
    <property type="entry name" value="Winged helix' DNA-binding domain"/>
    <property type="match status" value="1"/>
</dbReference>
<evidence type="ECO:0008006" key="5">
    <source>
        <dbReference type="Google" id="ProtNLM"/>
    </source>
</evidence>
<dbReference type="Pfam" id="PF24113">
    <property type="entry name" value="DUF7387"/>
    <property type="match status" value="1"/>
</dbReference>
<keyword evidence="3" id="KW-1185">Reference proteome</keyword>
<protein>
    <recommendedName>
        <fullName evidence="5">DUF4065 domain-containing protein</fullName>
    </recommendedName>
</protein>
<dbReference type="InterPro" id="IPR055811">
    <property type="entry name" value="DUF7387"/>
</dbReference>
<comment type="caution">
    <text evidence="2">The sequence shown here is derived from an EMBL/GenBank/DDBJ whole genome shotgun (WGS) entry which is preliminary data.</text>
</comment>
<gene>
    <name evidence="2" type="ORF">OB914_00800</name>
    <name evidence="1" type="ORF">OB916_02220</name>
</gene>
<dbReference type="RefSeq" id="WP_315907640.1">
    <property type="nucleotide sequence ID" value="NZ_JAOPKC010000001.1"/>
</dbReference>
<sequence>MRNEEILTLSLLYTRNREAVEGATRFQKLVFLAQKEGKFADVFEFEPYKYGPYSSGLDATVRGLEARGLVKTETERNTYGKERTIYRLTTDGIARIREEIREKDLDEVLDAAEGIKADYNDWGTERLLKYVYNKYEEYTTATELDLDRLFDPDASIFEETVARSSDSSNFRPYIEEYEVSRNTDGTWTARDPVQEFTALGESQKDAINKLGEVIATAHGDAGESVTDKSLKEWGIDPDEVNETNSGTLPDFMT</sequence>
<dbReference type="InterPro" id="IPR036388">
    <property type="entry name" value="WH-like_DNA-bd_sf"/>
</dbReference>
<dbReference type="InterPro" id="IPR036390">
    <property type="entry name" value="WH_DNA-bd_sf"/>
</dbReference>
<dbReference type="EMBL" id="JAOPKC010000001">
    <property type="protein sequence ID" value="MCU4716880.1"/>
    <property type="molecule type" value="Genomic_DNA"/>
</dbReference>
<dbReference type="AlphaFoldDB" id="A0AAE3I8D3"/>
<evidence type="ECO:0000313" key="3">
    <source>
        <dbReference type="Proteomes" id="UP001208186"/>
    </source>
</evidence>